<proteinExistence type="predicted"/>
<organism evidence="2 3">
    <name type="scientific">Petrolisthes manimaculis</name>
    <dbReference type="NCBI Taxonomy" id="1843537"/>
    <lineage>
        <taxon>Eukaryota</taxon>
        <taxon>Metazoa</taxon>
        <taxon>Ecdysozoa</taxon>
        <taxon>Arthropoda</taxon>
        <taxon>Crustacea</taxon>
        <taxon>Multicrustacea</taxon>
        <taxon>Malacostraca</taxon>
        <taxon>Eumalacostraca</taxon>
        <taxon>Eucarida</taxon>
        <taxon>Decapoda</taxon>
        <taxon>Pleocyemata</taxon>
        <taxon>Anomura</taxon>
        <taxon>Galatheoidea</taxon>
        <taxon>Porcellanidae</taxon>
        <taxon>Petrolisthes</taxon>
    </lineage>
</organism>
<feature type="compositionally biased region" description="Basic and acidic residues" evidence="1">
    <location>
        <begin position="51"/>
        <end position="72"/>
    </location>
</feature>
<evidence type="ECO:0000256" key="1">
    <source>
        <dbReference type="SAM" id="MobiDB-lite"/>
    </source>
</evidence>
<feature type="region of interest" description="Disordered" evidence="1">
    <location>
        <begin position="27"/>
        <end position="122"/>
    </location>
</feature>
<sequence>MVPRSAPPVSRCQPPTLLLSAAVGWPEKCQPVGGGYDRLPGGWVSRQTSRQADRVQRRTENKQARWREEQRTSRQGGGKNREQAGKVEGRIHGGEQRTSRQGGEKNREQAGKVEGRTHGGEQ</sequence>
<dbReference type="Proteomes" id="UP001292094">
    <property type="component" value="Unassembled WGS sequence"/>
</dbReference>
<reference evidence="2" key="1">
    <citation type="submission" date="2023-11" db="EMBL/GenBank/DDBJ databases">
        <title>Genome assemblies of two species of porcelain crab, Petrolisthes cinctipes and Petrolisthes manimaculis (Anomura: Porcellanidae).</title>
        <authorList>
            <person name="Angst P."/>
        </authorList>
    </citation>
    <scope>NUCLEOTIDE SEQUENCE</scope>
    <source>
        <strain evidence="2">PB745_02</strain>
        <tissue evidence="2">Gill</tissue>
    </source>
</reference>
<gene>
    <name evidence="2" type="ORF">Pmani_028302</name>
</gene>
<comment type="caution">
    <text evidence="2">The sequence shown here is derived from an EMBL/GenBank/DDBJ whole genome shotgun (WGS) entry which is preliminary data.</text>
</comment>
<accession>A0AAE1P1D6</accession>
<evidence type="ECO:0000313" key="2">
    <source>
        <dbReference type="EMBL" id="KAK4299416.1"/>
    </source>
</evidence>
<protein>
    <submittedName>
        <fullName evidence="2">Uncharacterized protein</fullName>
    </submittedName>
</protein>
<dbReference type="EMBL" id="JAWZYT010003243">
    <property type="protein sequence ID" value="KAK4299416.1"/>
    <property type="molecule type" value="Genomic_DNA"/>
</dbReference>
<evidence type="ECO:0000313" key="3">
    <source>
        <dbReference type="Proteomes" id="UP001292094"/>
    </source>
</evidence>
<keyword evidence="3" id="KW-1185">Reference proteome</keyword>
<name>A0AAE1P1D6_9EUCA</name>
<dbReference type="AlphaFoldDB" id="A0AAE1P1D6"/>
<feature type="compositionally biased region" description="Basic and acidic residues" evidence="1">
    <location>
        <begin position="79"/>
        <end position="122"/>
    </location>
</feature>